<evidence type="ECO:0000256" key="8">
    <source>
        <dbReference type="ARBA" id="ARBA00022833"/>
    </source>
</evidence>
<organism evidence="13">
    <name type="scientific">marine sediment metagenome</name>
    <dbReference type="NCBI Taxonomy" id="412755"/>
    <lineage>
        <taxon>unclassified sequences</taxon>
        <taxon>metagenomes</taxon>
        <taxon>ecological metagenomes</taxon>
    </lineage>
</organism>
<keyword evidence="10" id="KW-0482">Metalloprotease</keyword>
<dbReference type="GO" id="GO:0006508">
    <property type="term" value="P:proteolysis"/>
    <property type="evidence" value="ECO:0007669"/>
    <property type="project" value="UniProtKB-KW"/>
</dbReference>
<comment type="similarity">
    <text evidence="3">Belongs to the peptidase M50B family.</text>
</comment>
<name>X1PPU5_9ZZZZ</name>
<keyword evidence="9" id="KW-1133">Transmembrane helix</keyword>
<keyword evidence="6" id="KW-0479">Metal-binding</keyword>
<evidence type="ECO:0000256" key="9">
    <source>
        <dbReference type="ARBA" id="ARBA00022989"/>
    </source>
</evidence>
<proteinExistence type="inferred from homology"/>
<evidence type="ECO:0000259" key="12">
    <source>
        <dbReference type="Pfam" id="PF02163"/>
    </source>
</evidence>
<dbReference type="GO" id="GO:0046872">
    <property type="term" value="F:metal ion binding"/>
    <property type="evidence" value="ECO:0007669"/>
    <property type="project" value="UniProtKB-KW"/>
</dbReference>
<evidence type="ECO:0000256" key="2">
    <source>
        <dbReference type="ARBA" id="ARBA00004141"/>
    </source>
</evidence>
<dbReference type="GO" id="GO:0008237">
    <property type="term" value="F:metallopeptidase activity"/>
    <property type="evidence" value="ECO:0007669"/>
    <property type="project" value="UniProtKB-KW"/>
</dbReference>
<dbReference type="EMBL" id="BARV01035561">
    <property type="protein sequence ID" value="GAI57878.1"/>
    <property type="molecule type" value="Genomic_DNA"/>
</dbReference>
<evidence type="ECO:0000256" key="10">
    <source>
        <dbReference type="ARBA" id="ARBA00023049"/>
    </source>
</evidence>
<feature type="domain" description="Peptidase M50" evidence="12">
    <location>
        <begin position="5"/>
        <end position="62"/>
    </location>
</feature>
<dbReference type="AlphaFoldDB" id="X1PPU5"/>
<evidence type="ECO:0000256" key="6">
    <source>
        <dbReference type="ARBA" id="ARBA00022723"/>
    </source>
</evidence>
<accession>X1PPU5</accession>
<evidence type="ECO:0000256" key="11">
    <source>
        <dbReference type="ARBA" id="ARBA00023136"/>
    </source>
</evidence>
<evidence type="ECO:0000313" key="13">
    <source>
        <dbReference type="EMBL" id="GAI57878.1"/>
    </source>
</evidence>
<evidence type="ECO:0000256" key="7">
    <source>
        <dbReference type="ARBA" id="ARBA00022801"/>
    </source>
</evidence>
<reference evidence="13" key="1">
    <citation type="journal article" date="2014" name="Front. Microbiol.">
        <title>High frequency of phylogenetically diverse reductive dehalogenase-homologous genes in deep subseafloor sedimentary metagenomes.</title>
        <authorList>
            <person name="Kawai M."/>
            <person name="Futagami T."/>
            <person name="Toyoda A."/>
            <person name="Takaki Y."/>
            <person name="Nishi S."/>
            <person name="Hori S."/>
            <person name="Arai W."/>
            <person name="Tsubouchi T."/>
            <person name="Morono Y."/>
            <person name="Uchiyama I."/>
            <person name="Ito T."/>
            <person name="Fujiyama A."/>
            <person name="Inagaki F."/>
            <person name="Takami H."/>
        </authorList>
    </citation>
    <scope>NUCLEOTIDE SEQUENCE</scope>
    <source>
        <strain evidence="13">Expedition CK06-06</strain>
    </source>
</reference>
<dbReference type="Pfam" id="PF02163">
    <property type="entry name" value="Peptidase_M50"/>
    <property type="match status" value="1"/>
</dbReference>
<dbReference type="InterPro" id="IPR008915">
    <property type="entry name" value="Peptidase_M50"/>
</dbReference>
<evidence type="ECO:0000256" key="5">
    <source>
        <dbReference type="ARBA" id="ARBA00022692"/>
    </source>
</evidence>
<comment type="caution">
    <text evidence="13">The sequence shown here is derived from an EMBL/GenBank/DDBJ whole genome shotgun (WGS) entry which is preliminary data.</text>
</comment>
<gene>
    <name evidence="13" type="ORF">S06H3_55462</name>
</gene>
<feature type="non-terminal residue" evidence="13">
    <location>
        <position position="62"/>
    </location>
</feature>
<dbReference type="PANTHER" id="PTHR39188">
    <property type="entry name" value="MEMBRANE-ASSOCIATED ZINC METALLOPROTEASE M50B"/>
    <property type="match status" value="1"/>
</dbReference>
<dbReference type="GO" id="GO:0016020">
    <property type="term" value="C:membrane"/>
    <property type="evidence" value="ECO:0007669"/>
    <property type="project" value="UniProtKB-SubCell"/>
</dbReference>
<keyword evidence="5" id="KW-0812">Transmembrane</keyword>
<keyword evidence="4" id="KW-0645">Protease</keyword>
<comment type="cofactor">
    <cofactor evidence="1">
        <name>Zn(2+)</name>
        <dbReference type="ChEBI" id="CHEBI:29105"/>
    </cofactor>
</comment>
<keyword evidence="7" id="KW-0378">Hydrolase</keyword>
<dbReference type="PANTHER" id="PTHR39188:SF3">
    <property type="entry name" value="STAGE IV SPORULATION PROTEIN FB"/>
    <property type="match status" value="1"/>
</dbReference>
<keyword evidence="11" id="KW-0472">Membrane</keyword>
<protein>
    <recommendedName>
        <fullName evidence="12">Peptidase M50 domain-containing protein</fullName>
    </recommendedName>
</protein>
<sequence>MGIATSLLFFASILAHELAHSLVGRANNIPIKSITLFIFGGVAQMTREARSAGAELKMAAAG</sequence>
<evidence type="ECO:0000256" key="1">
    <source>
        <dbReference type="ARBA" id="ARBA00001947"/>
    </source>
</evidence>
<keyword evidence="8" id="KW-0862">Zinc</keyword>
<evidence type="ECO:0000256" key="4">
    <source>
        <dbReference type="ARBA" id="ARBA00022670"/>
    </source>
</evidence>
<evidence type="ECO:0000256" key="3">
    <source>
        <dbReference type="ARBA" id="ARBA00007931"/>
    </source>
</evidence>
<comment type="subcellular location">
    <subcellularLocation>
        <location evidence="2">Membrane</location>
        <topology evidence="2">Multi-pass membrane protein</topology>
    </subcellularLocation>
</comment>